<dbReference type="InterPro" id="IPR009448">
    <property type="entry name" value="UDP-g_GGtrans"/>
</dbReference>
<dbReference type="GO" id="GO:0036503">
    <property type="term" value="P:ERAD pathway"/>
    <property type="evidence" value="ECO:0007669"/>
    <property type="project" value="TreeGrafter"/>
</dbReference>
<reference evidence="4" key="2">
    <citation type="submission" date="2025-09" db="UniProtKB">
        <authorList>
            <consortium name="Ensembl"/>
        </authorList>
    </citation>
    <scope>IDENTIFICATION</scope>
</reference>
<accession>A0A8D0CWP0</accession>
<dbReference type="InterPro" id="IPR040693">
    <property type="entry name" value="UGGT_TRXL_1"/>
</dbReference>
<keyword evidence="5" id="KW-1185">Reference proteome</keyword>
<evidence type="ECO:0000313" key="4">
    <source>
        <dbReference type="Ensembl" id="ENSSLUP00000016749.1"/>
    </source>
</evidence>
<dbReference type="GO" id="GO:0051082">
    <property type="term" value="F:unfolded protein binding"/>
    <property type="evidence" value="ECO:0007669"/>
    <property type="project" value="TreeGrafter"/>
</dbReference>
<name>A0A8D0CWP0_SANLU</name>
<dbReference type="PANTHER" id="PTHR11226:SF3">
    <property type="entry name" value="UDP-GLUCOSE:GLYCOPROTEIN GLUCOSYLTRANSFERASE 1"/>
    <property type="match status" value="1"/>
</dbReference>
<feature type="domain" description="UGGT thioredoxin-like" evidence="1">
    <location>
        <begin position="1"/>
        <end position="121"/>
    </location>
</feature>
<proteinExistence type="predicted"/>
<dbReference type="Pfam" id="PF18400">
    <property type="entry name" value="Thioredoxin_12"/>
    <property type="match status" value="1"/>
</dbReference>
<feature type="domain" description="UGGT thioredoxin-like" evidence="3">
    <location>
        <begin position="332"/>
        <end position="410"/>
    </location>
</feature>
<dbReference type="Pfam" id="PF18401">
    <property type="entry name" value="Thioredoxin_13"/>
    <property type="match status" value="1"/>
</dbReference>
<dbReference type="Ensembl" id="ENSSLUT00000017299.1">
    <property type="protein sequence ID" value="ENSSLUP00000016749.1"/>
    <property type="gene ID" value="ENSSLUG00000005775.1"/>
</dbReference>
<evidence type="ECO:0000259" key="2">
    <source>
        <dbReference type="Pfam" id="PF18401"/>
    </source>
</evidence>
<protein>
    <submittedName>
        <fullName evidence="4">UDP-glucose glycoprotein glucosyltransferase 1</fullName>
    </submittedName>
</protein>
<feature type="domain" description="UGGT thioredoxin-like" evidence="2">
    <location>
        <begin position="191"/>
        <end position="324"/>
    </location>
</feature>
<evidence type="ECO:0000259" key="3">
    <source>
        <dbReference type="Pfam" id="PF18402"/>
    </source>
</evidence>
<dbReference type="GO" id="GO:0018279">
    <property type="term" value="P:protein N-linked glycosylation via asparagine"/>
    <property type="evidence" value="ECO:0007669"/>
    <property type="project" value="TreeGrafter"/>
</dbReference>
<dbReference type="InterPro" id="IPR040694">
    <property type="entry name" value="UGGT_TRXL_2"/>
</dbReference>
<dbReference type="AlphaFoldDB" id="A0A8D0CWP0"/>
<dbReference type="Proteomes" id="UP000694568">
    <property type="component" value="Unplaced"/>
</dbReference>
<dbReference type="Pfam" id="PF18402">
    <property type="entry name" value="Thioredoxin_14"/>
    <property type="match status" value="1"/>
</dbReference>
<dbReference type="PANTHER" id="PTHR11226">
    <property type="entry name" value="UDP-GLUCOSE GLYCOPROTEIN:GLUCOSYLTRANSFERASE"/>
    <property type="match status" value="1"/>
</dbReference>
<dbReference type="GeneTree" id="ENSGT00390000004600"/>
<evidence type="ECO:0000313" key="5">
    <source>
        <dbReference type="Proteomes" id="UP000694568"/>
    </source>
</evidence>
<dbReference type="GO" id="GO:0005783">
    <property type="term" value="C:endoplasmic reticulum"/>
    <property type="evidence" value="ECO:0007669"/>
    <property type="project" value="TreeGrafter"/>
</dbReference>
<reference evidence="4" key="1">
    <citation type="submission" date="2025-08" db="UniProtKB">
        <authorList>
            <consortium name="Ensembl"/>
        </authorList>
    </citation>
    <scope>IDENTIFICATION</scope>
</reference>
<evidence type="ECO:0000259" key="1">
    <source>
        <dbReference type="Pfam" id="PF18400"/>
    </source>
</evidence>
<dbReference type="GO" id="GO:0003980">
    <property type="term" value="F:UDP-glucose:glycoprotein glucosyltransferase activity"/>
    <property type="evidence" value="ECO:0007669"/>
    <property type="project" value="InterPro"/>
</dbReference>
<sequence length="433" mass="49099">MLKFALSLRAYSATVYSFQQIASNEPPPSSCSAFFSVHGEKTCDEEGLATLLKSAPERRKPYLFKGDHKYPGSNPDAPVVILYGEFGKPDFQRLHQVISSKVNEGLATYVLRHYLANPSGKKVYLSGYGVELAIKSQEYKAKDDTQVQGTHTHTHYPYTHAHDGVMDGVLMTLYPELKEQLKELRKHLVESTNDMAPLKVWQMQDLSFQTAARILAAPAVEALTVMKDLSQNFPTKARSLTKTVVNSEIRKEIGENQKFFKGTLGLQPGDSALFINGLHIDLDTQDIFRYTHTHTHTHTHTIIGLRSLHIDTPYIHDILKLNVQPSDSDYAVDIRNSAISWINNLETDHRYSSWPYNVQELLRPTFPGVIRQIRKNFHNLVIILEPTQENAAELLSVAEMFYANNIPLRFVGVIRDVVDCKLARTIRRINKDI</sequence>
<gene>
    <name evidence="4" type="primary">uggt1</name>
</gene>
<dbReference type="InterPro" id="IPR040692">
    <property type="entry name" value="UGGT_TRXL_3"/>
</dbReference>
<organism evidence="4 5">
    <name type="scientific">Sander lucioperca</name>
    <name type="common">Pike-perch</name>
    <name type="synonym">Perca lucioperca</name>
    <dbReference type="NCBI Taxonomy" id="283035"/>
    <lineage>
        <taxon>Eukaryota</taxon>
        <taxon>Metazoa</taxon>
        <taxon>Chordata</taxon>
        <taxon>Craniata</taxon>
        <taxon>Vertebrata</taxon>
        <taxon>Euteleostomi</taxon>
        <taxon>Actinopterygii</taxon>
        <taxon>Neopterygii</taxon>
        <taxon>Teleostei</taxon>
        <taxon>Neoteleostei</taxon>
        <taxon>Acanthomorphata</taxon>
        <taxon>Eupercaria</taxon>
        <taxon>Perciformes</taxon>
        <taxon>Percoidei</taxon>
        <taxon>Percidae</taxon>
        <taxon>Luciopercinae</taxon>
        <taxon>Sander</taxon>
    </lineage>
</organism>